<dbReference type="EMBL" id="JACCJB010000021">
    <property type="protein sequence ID" value="KAF6218799.1"/>
    <property type="molecule type" value="Genomic_DNA"/>
</dbReference>
<dbReference type="Proteomes" id="UP000593566">
    <property type="component" value="Unassembled WGS sequence"/>
</dbReference>
<keyword evidence="4" id="KW-1185">Reference proteome</keyword>
<dbReference type="Gene3D" id="3.20.20.70">
    <property type="entry name" value="Aldolase class I"/>
    <property type="match status" value="1"/>
</dbReference>
<organism evidence="3 4">
    <name type="scientific">Letharia lupina</name>
    <dbReference type="NCBI Taxonomy" id="560253"/>
    <lineage>
        <taxon>Eukaryota</taxon>
        <taxon>Fungi</taxon>
        <taxon>Dikarya</taxon>
        <taxon>Ascomycota</taxon>
        <taxon>Pezizomycotina</taxon>
        <taxon>Lecanoromycetes</taxon>
        <taxon>OSLEUM clade</taxon>
        <taxon>Lecanoromycetidae</taxon>
        <taxon>Lecanorales</taxon>
        <taxon>Lecanorineae</taxon>
        <taxon>Parmeliaceae</taxon>
        <taxon>Letharia</taxon>
    </lineage>
</organism>
<evidence type="ECO:0000256" key="1">
    <source>
        <dbReference type="ARBA" id="ARBA00001255"/>
    </source>
</evidence>
<proteinExistence type="predicted"/>
<name>A0A8H6C8W3_9LECA</name>
<dbReference type="GeneID" id="59333748"/>
<reference evidence="3 4" key="1">
    <citation type="journal article" date="2020" name="Genomics">
        <title>Complete, high-quality genomes from long-read metagenomic sequencing of two wolf lichen thalli reveals enigmatic genome architecture.</title>
        <authorList>
            <person name="McKenzie S.K."/>
            <person name="Walston R.F."/>
            <person name="Allen J.L."/>
        </authorList>
    </citation>
    <scope>NUCLEOTIDE SEQUENCE [LARGE SCALE GENOMIC DNA]</scope>
    <source>
        <strain evidence="3">WasteWater1</strain>
    </source>
</reference>
<sequence>MELLGSSSQPKYLQTGRFRRFNDYHFAQQCDLMVLTSGFDYYCSIDSGWSLNGGDQYGRIVPDNANIFTRCKSLAGFVDHAHNKGYKIGIYLLPGAFVGDGGITIENTTIKIVMSLILAGVDMLKLDYLTPGSPNPGETLPADTSQSVAKYRQAITNCGLSISLDISWGLDRDEPEWDVWKTNADTLRLDTDVNNDDYACDSQTLNAPKPHTPSQRIYLHILRRGPTDRTTRETLGSMLKYDDDEATAQTAFTATYPMQPRNRTGSPTVGASDALQLRAWIAGPGPDGTAAVVLANCGSDSSLAKRGSACVALGTCLTYRSEQLVTIPLTALGIGTGVENGAEAWDVRRVWGGGGSGGPDHTDVGN</sequence>
<dbReference type="SUPFAM" id="SSF51445">
    <property type="entry name" value="(Trans)glycosidases"/>
    <property type="match status" value="1"/>
</dbReference>
<dbReference type="AlphaFoldDB" id="A0A8H6C8W3"/>
<dbReference type="InterPro" id="IPR017853">
    <property type="entry name" value="GH"/>
</dbReference>
<evidence type="ECO:0000313" key="4">
    <source>
        <dbReference type="Proteomes" id="UP000593566"/>
    </source>
</evidence>
<accession>A0A8H6C8W3</accession>
<dbReference type="EC" id="3.2.1.22" evidence="2"/>
<evidence type="ECO:0000313" key="3">
    <source>
        <dbReference type="EMBL" id="KAF6218799.1"/>
    </source>
</evidence>
<evidence type="ECO:0000256" key="2">
    <source>
        <dbReference type="ARBA" id="ARBA00012755"/>
    </source>
</evidence>
<dbReference type="GO" id="GO:0004557">
    <property type="term" value="F:alpha-galactosidase activity"/>
    <property type="evidence" value="ECO:0007669"/>
    <property type="project" value="UniProtKB-EC"/>
</dbReference>
<dbReference type="InterPro" id="IPR013785">
    <property type="entry name" value="Aldolase_TIM"/>
</dbReference>
<comment type="caution">
    <text evidence="3">The sequence shown here is derived from an EMBL/GenBank/DDBJ whole genome shotgun (WGS) entry which is preliminary data.</text>
</comment>
<gene>
    <name evidence="3" type="ORF">HO133_005342</name>
</gene>
<protein>
    <recommendedName>
        <fullName evidence="2">alpha-galactosidase</fullName>
        <ecNumber evidence="2">3.2.1.22</ecNumber>
    </recommendedName>
</protein>
<dbReference type="RefSeq" id="XP_037148234.1">
    <property type="nucleotide sequence ID" value="XM_037296252.1"/>
</dbReference>
<comment type="catalytic activity">
    <reaction evidence="1">
        <text>Hydrolysis of terminal, non-reducing alpha-D-galactose residues in alpha-D-galactosides, including galactose oligosaccharides, galactomannans and galactolipids.</text>
        <dbReference type="EC" id="3.2.1.22"/>
    </reaction>
</comment>